<dbReference type="GO" id="GO:0005737">
    <property type="term" value="C:cytoplasm"/>
    <property type="evidence" value="ECO:0007669"/>
    <property type="project" value="TreeGrafter"/>
</dbReference>
<dbReference type="EC" id="3.4.22.49" evidence="2"/>
<dbReference type="InterPro" id="IPR030397">
    <property type="entry name" value="SEPARIN_core_dom"/>
</dbReference>
<reference evidence="7 8" key="1">
    <citation type="submission" date="2017-10" db="EMBL/GenBank/DDBJ databases">
        <title>A novel species of cold-tolerant Malassezia isolated from bats.</title>
        <authorList>
            <person name="Lorch J.M."/>
            <person name="Palmer J.M."/>
            <person name="Vanderwolf K.J."/>
            <person name="Schmidt K.Z."/>
            <person name="Verant M.L."/>
            <person name="Weller T.J."/>
            <person name="Blehert D.S."/>
        </authorList>
    </citation>
    <scope>NUCLEOTIDE SEQUENCE [LARGE SCALE GENOMIC DNA]</scope>
    <source>
        <strain evidence="7 8">NWHC:44797-103</strain>
    </source>
</reference>
<protein>
    <recommendedName>
        <fullName evidence="2">separase</fullName>
        <ecNumber evidence="2">3.4.22.49</ecNumber>
    </recommendedName>
</protein>
<dbReference type="GO" id="GO:0004197">
    <property type="term" value="F:cysteine-type endopeptidase activity"/>
    <property type="evidence" value="ECO:0007669"/>
    <property type="project" value="InterPro"/>
</dbReference>
<evidence type="ECO:0000259" key="6">
    <source>
        <dbReference type="PROSITE" id="PS51700"/>
    </source>
</evidence>
<name>A0A2N1JGZ5_9BASI</name>
<dbReference type="GO" id="GO:0044732">
    <property type="term" value="C:mitotic spindle pole body"/>
    <property type="evidence" value="ECO:0007669"/>
    <property type="project" value="TreeGrafter"/>
</dbReference>
<dbReference type="PROSITE" id="PS51700">
    <property type="entry name" value="SEPARIN"/>
    <property type="match status" value="1"/>
</dbReference>
<accession>A0A2N1JGZ5</accession>
<keyword evidence="3" id="KW-0378">Hydrolase</keyword>
<organism evidence="7 8">
    <name type="scientific">Malassezia vespertilionis</name>
    <dbReference type="NCBI Taxonomy" id="2020962"/>
    <lineage>
        <taxon>Eukaryota</taxon>
        <taxon>Fungi</taxon>
        <taxon>Dikarya</taxon>
        <taxon>Basidiomycota</taxon>
        <taxon>Ustilaginomycotina</taxon>
        <taxon>Malasseziomycetes</taxon>
        <taxon>Malasseziales</taxon>
        <taxon>Malasseziaceae</taxon>
        <taxon>Malassezia</taxon>
    </lineage>
</organism>
<feature type="domain" description="Peptidase C50" evidence="6">
    <location>
        <begin position="1597"/>
        <end position="1691"/>
    </location>
</feature>
<dbReference type="EMBL" id="KZ454987">
    <property type="protein sequence ID" value="PKI85826.1"/>
    <property type="molecule type" value="Genomic_DNA"/>
</dbReference>
<evidence type="ECO:0000256" key="5">
    <source>
        <dbReference type="SAM" id="MobiDB-lite"/>
    </source>
</evidence>
<dbReference type="GO" id="GO:0005634">
    <property type="term" value="C:nucleus"/>
    <property type="evidence" value="ECO:0007669"/>
    <property type="project" value="InterPro"/>
</dbReference>
<keyword evidence="8" id="KW-1185">Reference proteome</keyword>
<sequence length="1775" mass="189192">MDEIVRRIDACDTLDRTVVAALIAHTESSAMVKQLSLYTSALAGASAAGITWLVPRADDARGDPVRARAAKQVANAVLHALNGMLATNPRAKHRAPSLDPLLVMLDAFRIAMGILYQEQCDVVQVAPYTEALTELAALAPLLSGGAPKGAPASVRAPPSAMERMDAALCFAGATRAPSVLLDITLDTQAMAVQCALSMAQADDLPHIAQLWSMPNALQAWYSAARDAGHVQTADRVAYAVERAITQYLAPLPSSAAAFRVRMDTLERLACVAGLESEAFWDRVGRVCASAKIDIDVLHARLAAMLHTAPSALHSGEAFAHMLRWWARCTEKAARPDLVLPNMGRSAADAGPSASARSFDNAAFLLLVRTAHDALVKGHAHHAALAAVAEALRADEAPRADVLGALQALLHDAVRALPHEETAAPFFCACVAAAEHSASPGALCAEAVLALRVLSTHTFSTASPCAQDTCLAYMARAVALSKRTHAQATLLVYVSDMAFHYASKLYAAKMYAPAAHFAEVACSASEQDAAATALDANLAKKYHVLGSARQHLLQYAPSLDAYWHAIAAQPTLLAQAGEWASRMPIYAIFSKEPFALLASSVRAALALSAFSLLHAQDAAAPHSLARRVSALHLDAQSAGAVLEYAAMSLVPMLARDDAPKAYHAVLCAALACYSPSQFPLRHARVLLQMHLYDTLQRTPATASAGLGALFAAPPAHDAALEEKEALVCTYHLQCALQHLAQGAHADAAAAVQRACASTPGHLVKAHEKKAQCISRPKRETPPHRETRPLEARSEAPLLGLLCAVADAMLDAAQCAPALEALYTLARLAPPHDAMHASALCRISETWLALENEACALHTISSVPTPADPIVTAHTELCAAAAHIALAHDDDACALYRRAVDQLQEALPVHASDRVLGKGERLELQARAADVYAAIQMHRGHAAAALRAALSALRLRLRCAMMLAKAAGSAAAHDVFSDGARVSLALPCVPAPAPSLAIAALQWRCTRAIFRSYVAVSRMYARRGAIRDALAFAQESIDFAAERAYACEALLWMASLRAASGERDAALASYHAAHVRRTLDDAAYAAFVGAELEAVPLDEAHAAWEACQRPYAQWNATHTPVLQSMRSSIACASARTLGASHGMEALRGVQGMEASIVRAQLALHEAEIAMKGDPVWAALPEIAYAFPGVQRPALSRTQTQCVRKAAPLLCAALDDIRAALASSAVGDVRHVRAALETAARIRTMQSIAPTRQVPSDAAAQACAMLDAAVSVAVRRACVDAAARRALGASADWFALAASDSEAAPRDALAASLAHDAALAFPQPPLVPTWAALTIALSPDKRELLVARVGEGASPSLFVLPMDRQSVRDGDETHLSLEAVLAALHAIVDASNASVQLAKDVGDMDARKAWWTKRRALDAELGALLAAVQDTWLGAFQGLFCAHDTPLGMLRTDVERILRRVCFPAKRNERRVIPPIPDTALACLAALPPDVPPHILEDWAHYSMDAFQLAGVTLAQDEVDLDVLCVDLRRALEEHHGRAQKRSAAAQHHLFLILDRSLCAIPWESLPVLRHRAVSRIPTLAMLYTHLAQRGDAPHLRLDPRNTGHLLNPSADLTRSEARFAPMLAREAWHGIVARAPVLDEMATLLTRHDTFLYFGHSGAEAYMPATRLSNLPQCAVSMLWGCSSGALRLHGTYEPSGTPYDYLVARAPALLVSLWDTTDRELDGICEAVLRRVGLVEPSAQRTCLSTAVASARDACKLPYLTGAACVVYGVPVVWEM</sequence>
<dbReference type="PANTHER" id="PTHR12792">
    <property type="entry name" value="EXTRA SPINDLE POLES 1-RELATED"/>
    <property type="match status" value="1"/>
</dbReference>
<dbReference type="GO" id="GO:0051307">
    <property type="term" value="P:meiotic chromosome separation"/>
    <property type="evidence" value="ECO:0007669"/>
    <property type="project" value="TreeGrafter"/>
</dbReference>
<evidence type="ECO:0000256" key="3">
    <source>
        <dbReference type="ARBA" id="ARBA00022801"/>
    </source>
</evidence>
<gene>
    <name evidence="7" type="ORF">MVES_000296</name>
</gene>
<dbReference type="GO" id="GO:0006508">
    <property type="term" value="P:proteolysis"/>
    <property type="evidence" value="ECO:0007669"/>
    <property type="project" value="InterPro"/>
</dbReference>
<dbReference type="OrthoDB" id="10255632at2759"/>
<evidence type="ECO:0000256" key="4">
    <source>
        <dbReference type="ARBA" id="ARBA00022829"/>
    </source>
</evidence>
<comment type="catalytic activity">
    <reaction evidence="1">
        <text>All bonds known to be hydrolyzed by this endopeptidase have arginine in P1 and an acidic residue in P4. P6 is often occupied by an acidic residue or by a hydroxy-amino-acid residue, the phosphorylation of which enhances cleavage.</text>
        <dbReference type="EC" id="3.4.22.49"/>
    </reaction>
</comment>
<dbReference type="Pfam" id="PF03568">
    <property type="entry name" value="Separin_C"/>
    <property type="match status" value="1"/>
</dbReference>
<evidence type="ECO:0000313" key="7">
    <source>
        <dbReference type="EMBL" id="PKI85826.1"/>
    </source>
</evidence>
<dbReference type="InterPro" id="IPR005314">
    <property type="entry name" value="Peptidase_C50"/>
</dbReference>
<dbReference type="Proteomes" id="UP000232875">
    <property type="component" value="Unassembled WGS sequence"/>
</dbReference>
<proteinExistence type="predicted"/>
<dbReference type="GO" id="GO:0072686">
    <property type="term" value="C:mitotic spindle"/>
    <property type="evidence" value="ECO:0007669"/>
    <property type="project" value="TreeGrafter"/>
</dbReference>
<dbReference type="STRING" id="2020962.A0A2N1JGZ5"/>
<dbReference type="PANTHER" id="PTHR12792:SF0">
    <property type="entry name" value="SEPARIN"/>
    <property type="match status" value="1"/>
</dbReference>
<evidence type="ECO:0000256" key="2">
    <source>
        <dbReference type="ARBA" id="ARBA00012489"/>
    </source>
</evidence>
<evidence type="ECO:0000313" key="8">
    <source>
        <dbReference type="Proteomes" id="UP000232875"/>
    </source>
</evidence>
<feature type="region of interest" description="Disordered" evidence="5">
    <location>
        <begin position="767"/>
        <end position="788"/>
    </location>
</feature>
<evidence type="ECO:0000256" key="1">
    <source>
        <dbReference type="ARBA" id="ARBA00000451"/>
    </source>
</evidence>
<keyword evidence="4" id="KW-0159">Chromosome partition</keyword>